<reference evidence="11" key="1">
    <citation type="submission" date="2016-06" db="UniProtKB">
        <authorList>
            <consortium name="WormBaseParasite"/>
        </authorList>
    </citation>
    <scope>IDENTIFICATION</scope>
</reference>
<keyword evidence="4 7" id="KW-0328">Glycosyltransferase</keyword>
<evidence type="ECO:0000313" key="11">
    <source>
        <dbReference type="WBParaSite" id="SBAD_0001006201-mRNA-1"/>
    </source>
</evidence>
<evidence type="ECO:0000256" key="5">
    <source>
        <dbReference type="ARBA" id="ARBA00022679"/>
    </source>
</evidence>
<evidence type="ECO:0000256" key="3">
    <source>
        <dbReference type="ARBA" id="ARBA00008919"/>
    </source>
</evidence>
<dbReference type="EMBL" id="UZAM01013068">
    <property type="protein sequence ID" value="VDP25238.1"/>
    <property type="molecule type" value="Genomic_DNA"/>
</dbReference>
<evidence type="ECO:0000256" key="2">
    <source>
        <dbReference type="ARBA" id="ARBA00004922"/>
    </source>
</evidence>
<comment type="similarity">
    <text evidence="3 7">Belongs to the glycosyltransferase 10 family.</text>
</comment>
<keyword evidence="7" id="KW-0472">Membrane</keyword>
<dbReference type="AlphaFoldDB" id="A0A183J1G5"/>
<dbReference type="WBParaSite" id="SBAD_0001006201-mRNA-1">
    <property type="protein sequence ID" value="SBAD_0001006201-mRNA-1"/>
    <property type="gene ID" value="SBAD_0001006201"/>
</dbReference>
<keyword evidence="10" id="KW-1185">Reference proteome</keyword>
<dbReference type="OrthoDB" id="427096at2759"/>
<keyword evidence="7" id="KW-0812">Transmembrane</keyword>
<dbReference type="SUPFAM" id="SSF53756">
    <property type="entry name" value="UDP-Glycosyltransferase/glycogen phosphorylase"/>
    <property type="match status" value="1"/>
</dbReference>
<comment type="pathway">
    <text evidence="2">Protein modification; protein glycosylation.</text>
</comment>
<keyword evidence="5 7" id="KW-0808">Transferase</keyword>
<dbReference type="GO" id="GO:0008417">
    <property type="term" value="F:fucosyltransferase activity"/>
    <property type="evidence" value="ECO:0007669"/>
    <property type="project" value="InterPro"/>
</dbReference>
<dbReference type="InterPro" id="IPR055270">
    <property type="entry name" value="Glyco_tran_10_C"/>
</dbReference>
<evidence type="ECO:0000256" key="4">
    <source>
        <dbReference type="ARBA" id="ARBA00022676"/>
    </source>
</evidence>
<dbReference type="Proteomes" id="UP000270296">
    <property type="component" value="Unassembled WGS sequence"/>
</dbReference>
<dbReference type="Pfam" id="PF00852">
    <property type="entry name" value="Glyco_transf_10"/>
    <property type="match status" value="1"/>
</dbReference>
<evidence type="ECO:0000313" key="10">
    <source>
        <dbReference type="Proteomes" id="UP000270296"/>
    </source>
</evidence>
<evidence type="ECO:0000256" key="7">
    <source>
        <dbReference type="RuleBase" id="RU003832"/>
    </source>
</evidence>
<name>A0A183J1G5_9BILA</name>
<dbReference type="GO" id="GO:0032580">
    <property type="term" value="C:Golgi cisterna membrane"/>
    <property type="evidence" value="ECO:0007669"/>
    <property type="project" value="UniProtKB-SubCell"/>
</dbReference>
<evidence type="ECO:0000256" key="6">
    <source>
        <dbReference type="ARBA" id="ARBA00023034"/>
    </source>
</evidence>
<dbReference type="InterPro" id="IPR001503">
    <property type="entry name" value="Glyco_trans_10"/>
</dbReference>
<dbReference type="PANTHER" id="PTHR48438:SF1">
    <property type="entry name" value="ALPHA-(1,3)-FUCOSYLTRANSFERASE C-RELATED"/>
    <property type="match status" value="1"/>
</dbReference>
<accession>A0A183J1G5</accession>
<feature type="domain" description="Fucosyltransferase C-terminal" evidence="8">
    <location>
        <begin position="1"/>
        <end position="82"/>
    </location>
</feature>
<keyword evidence="6 7" id="KW-0333">Golgi apparatus</keyword>
<evidence type="ECO:0000256" key="1">
    <source>
        <dbReference type="ARBA" id="ARBA00004323"/>
    </source>
</evidence>
<organism evidence="11">
    <name type="scientific">Soboliphyme baturini</name>
    <dbReference type="NCBI Taxonomy" id="241478"/>
    <lineage>
        <taxon>Eukaryota</taxon>
        <taxon>Metazoa</taxon>
        <taxon>Ecdysozoa</taxon>
        <taxon>Nematoda</taxon>
        <taxon>Enoplea</taxon>
        <taxon>Dorylaimia</taxon>
        <taxon>Dioctophymatida</taxon>
        <taxon>Dioctophymatoidea</taxon>
        <taxon>Soboliphymatidae</taxon>
        <taxon>Soboliphyme</taxon>
    </lineage>
</organism>
<protein>
    <recommendedName>
        <fullName evidence="7">Fucosyltransferase</fullName>
        <ecNumber evidence="7">2.4.1.-</ecNumber>
    </recommendedName>
</protein>
<comment type="subcellular location">
    <subcellularLocation>
        <location evidence="1">Golgi apparatus membrane</location>
        <topology evidence="1">Single-pass type II membrane protein</topology>
    </subcellularLocation>
    <subcellularLocation>
        <location evidence="7">Golgi apparatus</location>
        <location evidence="7">Golgi stack membrane</location>
        <topology evidence="7">Single-pass type II membrane protein</topology>
    </subcellularLocation>
</comment>
<sequence>MGAPKEDYERIAPPHSFVHVEDFASPRQLAEYLLKLDKNDTLYNSYFQWKSKGEFINTRFWCRVCALLNEPKSKYYPDVDKWWRSPGICRTGRWSAE</sequence>
<dbReference type="PANTHER" id="PTHR48438">
    <property type="entry name" value="ALPHA-(1,3)-FUCOSYLTRANSFERASE C-RELATED"/>
    <property type="match status" value="1"/>
</dbReference>
<evidence type="ECO:0000259" key="8">
    <source>
        <dbReference type="Pfam" id="PF00852"/>
    </source>
</evidence>
<proteinExistence type="inferred from homology"/>
<dbReference type="Gene3D" id="3.40.50.11660">
    <property type="entry name" value="Glycosyl transferase family 10, C-terminal domain"/>
    <property type="match status" value="1"/>
</dbReference>
<dbReference type="UniPathway" id="UPA00378"/>
<dbReference type="EC" id="2.4.1.-" evidence="7"/>
<gene>
    <name evidence="9" type="ORF">SBAD_LOCUS9713</name>
</gene>
<evidence type="ECO:0000313" key="9">
    <source>
        <dbReference type="EMBL" id="VDP25238.1"/>
    </source>
</evidence>
<dbReference type="InterPro" id="IPR038577">
    <property type="entry name" value="GT10-like_C_sf"/>
</dbReference>
<dbReference type="GO" id="GO:0000139">
    <property type="term" value="C:Golgi membrane"/>
    <property type="evidence" value="ECO:0007669"/>
    <property type="project" value="UniProtKB-SubCell"/>
</dbReference>
<reference evidence="9 10" key="2">
    <citation type="submission" date="2018-11" db="EMBL/GenBank/DDBJ databases">
        <authorList>
            <consortium name="Pathogen Informatics"/>
        </authorList>
    </citation>
    <scope>NUCLEOTIDE SEQUENCE [LARGE SCALE GENOMIC DNA]</scope>
</reference>